<evidence type="ECO:0008006" key="5">
    <source>
        <dbReference type="Google" id="ProtNLM"/>
    </source>
</evidence>
<name>A0AAE3ANS9_9FIRM</name>
<comment type="caution">
    <text evidence="3">The sequence shown here is derived from an EMBL/GenBank/DDBJ whole genome shotgun (WGS) entry which is preliminary data.</text>
</comment>
<keyword evidence="2" id="KW-0472">Membrane</keyword>
<dbReference type="InterPro" id="IPR011990">
    <property type="entry name" value="TPR-like_helical_dom_sf"/>
</dbReference>
<keyword evidence="4" id="KW-1185">Reference proteome</keyword>
<keyword evidence="1" id="KW-0175">Coiled coil</keyword>
<proteinExistence type="predicted"/>
<feature type="coiled-coil region" evidence="1">
    <location>
        <begin position="225"/>
        <end position="285"/>
    </location>
</feature>
<keyword evidence="2" id="KW-1133">Transmembrane helix</keyword>
<evidence type="ECO:0000256" key="1">
    <source>
        <dbReference type="SAM" id="Coils"/>
    </source>
</evidence>
<feature type="transmembrane region" description="Helical" evidence="2">
    <location>
        <begin position="292"/>
        <end position="316"/>
    </location>
</feature>
<organism evidence="3 4">
    <name type="scientific">Hominenteromicrobium mulieris</name>
    <dbReference type="NCBI Taxonomy" id="2885357"/>
    <lineage>
        <taxon>Bacteria</taxon>
        <taxon>Bacillati</taxon>
        <taxon>Bacillota</taxon>
        <taxon>Clostridia</taxon>
        <taxon>Eubacteriales</taxon>
        <taxon>Oscillospiraceae</taxon>
        <taxon>Hominenteromicrobium</taxon>
    </lineage>
</organism>
<evidence type="ECO:0000256" key="2">
    <source>
        <dbReference type="SAM" id="Phobius"/>
    </source>
</evidence>
<dbReference type="Gene3D" id="1.25.40.10">
    <property type="entry name" value="Tetratricopeptide repeat domain"/>
    <property type="match status" value="2"/>
</dbReference>
<gene>
    <name evidence="3" type="ORF">LKD31_13505</name>
</gene>
<evidence type="ECO:0000313" key="4">
    <source>
        <dbReference type="Proteomes" id="UP001199424"/>
    </source>
</evidence>
<accession>A0AAE3ANS9</accession>
<dbReference type="Proteomes" id="UP001199424">
    <property type="component" value="Unassembled WGS sequence"/>
</dbReference>
<dbReference type="EMBL" id="JAJEQC010000024">
    <property type="protein sequence ID" value="MCC2138008.1"/>
    <property type="molecule type" value="Genomic_DNA"/>
</dbReference>
<reference evidence="3" key="1">
    <citation type="submission" date="2021-10" db="EMBL/GenBank/DDBJ databases">
        <title>Anaerobic single-cell dispensing facilitates the cultivation of human gut bacteria.</title>
        <authorList>
            <person name="Afrizal A."/>
        </authorList>
    </citation>
    <scope>NUCLEOTIDE SEQUENCE</scope>
    <source>
        <strain evidence="3">CLA-AA-H250</strain>
    </source>
</reference>
<evidence type="ECO:0000313" key="3">
    <source>
        <dbReference type="EMBL" id="MCC2138008.1"/>
    </source>
</evidence>
<sequence>MADFEPFFELKNQYREFCPVLLQSGALYREEPTASAEAEETETAEVALPAEQEEAASPRTFLRLAFRNIDPRAVTSVYVDIHIFDKATNELAVVRDRRYLVPILGRDAVFGADEEIDVDDAAYSFSVAIKKVQFEGEDVFWNGSASLLFENLPEQAKIADVMEDEDLRAQYQRDFTEMAEDKEAAAQFVPQEYKDLWMCACGEVNHKDEEKCAACGAEYGPQHALFEDEEKLKENLEAYNKAEAEKAEAARIAAEKKAAEEKAAAEVAARKAAEEKAAAEEAARKKRLHRKIFLSISIPLAVLIAAFVVVLIVYIIPQNHYNDAAALLEAGKYDEAITAFTALDGYSDSAARITEAEYKKACDLLENEKFAEAIEAFTALGDYEDSKDRITEAEYRRAVKTFESGAYEDALNLLEPLKDYKEAAEKIETCHYELGMKALEADNLKSAAAHFKEVNAEQNKKMQAAFCDKGIAFYEKGDEEKALTYFEYVTDKDLLPKIDAAYYAQALKLVEDGEYDKATEIFAKLGEYEDCPTQLLRIHALKAEQYYNNADYENAIAEFKAAGDYGDAASRVTEATYRLGAQQLANGEVRKAYDTLYPIRSYDPAYMLLVSNSQFYIQIYDVGAGPNPLNEN</sequence>
<keyword evidence="2" id="KW-0812">Transmembrane</keyword>
<dbReference type="SUPFAM" id="SSF48452">
    <property type="entry name" value="TPR-like"/>
    <property type="match status" value="2"/>
</dbReference>
<protein>
    <recommendedName>
        <fullName evidence="5">Tetratricopeptide repeat protein</fullName>
    </recommendedName>
</protein>
<dbReference type="RefSeq" id="WP_308450117.1">
    <property type="nucleotide sequence ID" value="NZ_JAJEQC010000024.1"/>
</dbReference>
<dbReference type="AlphaFoldDB" id="A0AAE3ANS9"/>